<reference evidence="2" key="2">
    <citation type="journal article" date="2009" name="Genome Res.">
        <title>Comparative genomic analyses of the human fungal pathogens Coccidioides and their relatives.</title>
        <authorList>
            <person name="Sharpton T.J."/>
            <person name="Stajich J.E."/>
            <person name="Rounsley S.D."/>
            <person name="Gardner M.J."/>
            <person name="Wortman J.R."/>
            <person name="Jordar V.S."/>
            <person name="Maiti R."/>
            <person name="Kodira C.D."/>
            <person name="Neafsey D.E."/>
            <person name="Zeng Q."/>
            <person name="Hung C.-Y."/>
            <person name="McMahan C."/>
            <person name="Muszewska A."/>
            <person name="Grynberg M."/>
            <person name="Mandel M.A."/>
            <person name="Kellner E.M."/>
            <person name="Barker B.M."/>
            <person name="Galgiani J.N."/>
            <person name="Orbach M.J."/>
            <person name="Kirkland T.N."/>
            <person name="Cole G.T."/>
            <person name="Henn M.R."/>
            <person name="Birren B.W."/>
            <person name="Taylor J.W."/>
        </authorList>
    </citation>
    <scope>NUCLEOTIDE SEQUENCE [LARGE SCALE GENOMIC DNA]</scope>
    <source>
        <strain evidence="2">RMSCC 3488</strain>
    </source>
</reference>
<proteinExistence type="predicted"/>
<accession>A0A0J6IC74</accession>
<name>A0A0J6IC74_COCPO</name>
<protein>
    <submittedName>
        <fullName evidence="1">Uncharacterized protein</fullName>
    </submittedName>
</protein>
<dbReference type="VEuPathDB" id="FungiDB:CPAG_05592"/>
<reference evidence="2" key="3">
    <citation type="journal article" date="2010" name="Genome Res.">
        <title>Population genomic sequencing of Coccidioides fungi reveals recent hybridization and transposon control.</title>
        <authorList>
            <person name="Neafsey D.E."/>
            <person name="Barker B.M."/>
            <person name="Sharpton T.J."/>
            <person name="Stajich J.E."/>
            <person name="Park D.J."/>
            <person name="Whiston E."/>
            <person name="Hung C.-Y."/>
            <person name="McMahan C."/>
            <person name="White J."/>
            <person name="Sykes S."/>
            <person name="Heiman D."/>
            <person name="Young S."/>
            <person name="Zeng Q."/>
            <person name="Abouelleil A."/>
            <person name="Aftuck L."/>
            <person name="Bessette D."/>
            <person name="Brown A."/>
            <person name="FitzGerald M."/>
            <person name="Lui A."/>
            <person name="Macdonald J.P."/>
            <person name="Priest M."/>
            <person name="Orbach M.J."/>
            <person name="Galgiani J.N."/>
            <person name="Kirkland T.N."/>
            <person name="Cole G.T."/>
            <person name="Birren B.W."/>
            <person name="Henn M.R."/>
            <person name="Taylor J.W."/>
            <person name="Rounsley S.D."/>
        </authorList>
    </citation>
    <scope>NUCLEOTIDE SEQUENCE [LARGE SCALE GENOMIC DNA]</scope>
    <source>
        <strain evidence="2">RMSCC 3488</strain>
    </source>
</reference>
<dbReference type="EMBL" id="DS268111">
    <property type="protein sequence ID" value="KMM69272.1"/>
    <property type="molecule type" value="Genomic_DNA"/>
</dbReference>
<dbReference type="Proteomes" id="UP000054567">
    <property type="component" value="Unassembled WGS sequence"/>
</dbReference>
<reference evidence="1 2" key="1">
    <citation type="submission" date="2007-06" db="EMBL/GenBank/DDBJ databases">
        <title>The Genome Sequence of Coccidioides posadasii RMSCC_3488.</title>
        <authorList>
            <consortium name="Coccidioides Genome Resources Consortium"/>
            <consortium name="The Broad Institute Genome Sequencing Platform"/>
            <person name="Henn M.R."/>
            <person name="Sykes S."/>
            <person name="Young S."/>
            <person name="Jaffe D."/>
            <person name="Berlin A."/>
            <person name="Alvarez P."/>
            <person name="Butler J."/>
            <person name="Gnerre S."/>
            <person name="Grabherr M."/>
            <person name="Mauceli E."/>
            <person name="Brockman W."/>
            <person name="Kodira C."/>
            <person name="Alvarado L."/>
            <person name="Zeng Q."/>
            <person name="Crawford M."/>
            <person name="Antoine C."/>
            <person name="Devon K."/>
            <person name="Galgiani J."/>
            <person name="Orsborn K."/>
            <person name="Lewis M.L."/>
            <person name="Nusbaum C."/>
            <person name="Galagan J."/>
            <person name="Birren B."/>
        </authorList>
    </citation>
    <scope>NUCLEOTIDE SEQUENCE [LARGE SCALE GENOMIC DNA]</scope>
    <source>
        <strain evidence="1 2">RMSCC 3488</strain>
    </source>
</reference>
<organism evidence="1 2">
    <name type="scientific">Coccidioides posadasii RMSCC 3488</name>
    <dbReference type="NCBI Taxonomy" id="454284"/>
    <lineage>
        <taxon>Eukaryota</taxon>
        <taxon>Fungi</taxon>
        <taxon>Dikarya</taxon>
        <taxon>Ascomycota</taxon>
        <taxon>Pezizomycotina</taxon>
        <taxon>Eurotiomycetes</taxon>
        <taxon>Eurotiomycetidae</taxon>
        <taxon>Onygenales</taxon>
        <taxon>Onygenaceae</taxon>
        <taxon>Coccidioides</taxon>
    </lineage>
</organism>
<gene>
    <name evidence="1" type="ORF">CPAG_05592</name>
</gene>
<evidence type="ECO:0000313" key="2">
    <source>
        <dbReference type="Proteomes" id="UP000054567"/>
    </source>
</evidence>
<sequence length="107" mass="12074">MPSNPFPSEGCLSIILCFKILEPKQTTLLLFIHKFGILDQSWCLSFGRIHIWYDIRDSENTAGTSENGIPLFGCTAHITHHTGLYHTSTGETYIIDKNTVLANPFLY</sequence>
<evidence type="ECO:0000313" key="1">
    <source>
        <dbReference type="EMBL" id="KMM69272.1"/>
    </source>
</evidence>
<dbReference type="AlphaFoldDB" id="A0A0J6IC74"/>